<keyword evidence="5 6" id="KW-0408">Iron</keyword>
<reference evidence="9 10" key="1">
    <citation type="submission" date="2018-11" db="EMBL/GenBank/DDBJ databases">
        <title>Mesobaculum littorinae gen. nov., sp. nov., isolated from Littorina scabra that represents a novel genus of the order Rhodobacteraceae.</title>
        <authorList>
            <person name="Li F."/>
        </authorList>
    </citation>
    <scope>NUCLEOTIDE SEQUENCE [LARGE SCALE GENOMIC DNA]</scope>
    <source>
        <strain evidence="9 10">M0103</strain>
    </source>
</reference>
<feature type="domain" description="Cytochrome c" evidence="8">
    <location>
        <begin position="311"/>
        <end position="402"/>
    </location>
</feature>
<dbReference type="PANTHER" id="PTHR33751">
    <property type="entry name" value="CBB3-TYPE CYTOCHROME C OXIDASE SUBUNIT FIXP"/>
    <property type="match status" value="1"/>
</dbReference>
<keyword evidence="10" id="KW-1185">Reference proteome</keyword>
<evidence type="ECO:0000256" key="4">
    <source>
        <dbReference type="ARBA" id="ARBA00022982"/>
    </source>
</evidence>
<proteinExistence type="predicted"/>
<keyword evidence="3 6" id="KW-0479">Metal-binding</keyword>
<keyword evidence="4" id="KW-0249">Electron transport</keyword>
<dbReference type="Gene3D" id="1.10.760.10">
    <property type="entry name" value="Cytochrome c-like domain"/>
    <property type="match status" value="3"/>
</dbReference>
<evidence type="ECO:0000256" key="1">
    <source>
        <dbReference type="ARBA" id="ARBA00022448"/>
    </source>
</evidence>
<feature type="domain" description="Cytochrome c" evidence="8">
    <location>
        <begin position="68"/>
        <end position="246"/>
    </location>
</feature>
<dbReference type="AlphaFoldDB" id="A0A438ADL8"/>
<dbReference type="InterPro" id="IPR009056">
    <property type="entry name" value="Cyt_c-like_dom"/>
</dbReference>
<dbReference type="GO" id="GO:0020037">
    <property type="term" value="F:heme binding"/>
    <property type="evidence" value="ECO:0007669"/>
    <property type="project" value="InterPro"/>
</dbReference>
<evidence type="ECO:0000313" key="9">
    <source>
        <dbReference type="EMBL" id="RVV96784.1"/>
    </source>
</evidence>
<evidence type="ECO:0000313" key="10">
    <source>
        <dbReference type="Proteomes" id="UP000285908"/>
    </source>
</evidence>
<evidence type="ECO:0000256" key="6">
    <source>
        <dbReference type="PROSITE-ProRule" id="PRU00433"/>
    </source>
</evidence>
<dbReference type="GO" id="GO:0046872">
    <property type="term" value="F:metal ion binding"/>
    <property type="evidence" value="ECO:0007669"/>
    <property type="project" value="UniProtKB-KW"/>
</dbReference>
<dbReference type="InterPro" id="IPR050597">
    <property type="entry name" value="Cytochrome_c_Oxidase_Subunit"/>
</dbReference>
<keyword evidence="2 6" id="KW-0349">Heme</keyword>
<dbReference type="Pfam" id="PF13442">
    <property type="entry name" value="Cytochrome_CBB3"/>
    <property type="match status" value="1"/>
</dbReference>
<sequence>MKRVLQTLAVLAVLGGLGAAVVVSFGLYNVSARVGHLPGVSWVLHTTFRNAVSLRAPKHADVPPLSPEMAELGARHFDAACAVCHAPPGRIRTATMRAMLPEPPRIADAVAGWTPAELAWIVREGVKMSGMPHWPSVRDDEVWPVVAFLMRVGEMTGEDYAALTAPPRMPARAPEGAAYCAGCHGVDGRSGNPHIPRLDILGAPYLALSLETYRGGMRESGVMRHAASEVPETALPDLVRYFAEQGSTDATTGGAGMPGTEGAADGAPRASVPEGRTSTGAVPDGTASPTPGPEAPGTNAPGTDTPGADPGLVARGEALALASSGDRDVPACRACHGPSADRKSADFPELSGQYAPYLETQLKIWRDGTRGGGPRANLMTRAAAELGDDDIAALAAYYASLSPQSAPAEE</sequence>
<dbReference type="SUPFAM" id="SSF46626">
    <property type="entry name" value="Cytochrome c"/>
    <property type="match status" value="3"/>
</dbReference>
<dbReference type="PROSITE" id="PS51007">
    <property type="entry name" value="CYTC"/>
    <property type="match status" value="2"/>
</dbReference>
<dbReference type="OrthoDB" id="9773456at2"/>
<dbReference type="GO" id="GO:0009055">
    <property type="term" value="F:electron transfer activity"/>
    <property type="evidence" value="ECO:0007669"/>
    <property type="project" value="InterPro"/>
</dbReference>
<evidence type="ECO:0000256" key="3">
    <source>
        <dbReference type="ARBA" id="ARBA00022723"/>
    </source>
</evidence>
<keyword evidence="1" id="KW-0813">Transport</keyword>
<evidence type="ECO:0000259" key="8">
    <source>
        <dbReference type="PROSITE" id="PS51007"/>
    </source>
</evidence>
<evidence type="ECO:0000256" key="7">
    <source>
        <dbReference type="SAM" id="MobiDB-lite"/>
    </source>
</evidence>
<comment type="caution">
    <text evidence="9">The sequence shown here is derived from an EMBL/GenBank/DDBJ whole genome shotgun (WGS) entry which is preliminary data.</text>
</comment>
<protein>
    <submittedName>
        <fullName evidence="9">C-type cytochrome</fullName>
    </submittedName>
</protein>
<name>A0A438ADL8_9RHOB</name>
<dbReference type="Pfam" id="PF00034">
    <property type="entry name" value="Cytochrom_C"/>
    <property type="match status" value="1"/>
</dbReference>
<dbReference type="RefSeq" id="WP_127907828.1">
    <property type="nucleotide sequence ID" value="NZ_RQXX01000008.1"/>
</dbReference>
<dbReference type="EMBL" id="RQXX01000008">
    <property type="protein sequence ID" value="RVV96784.1"/>
    <property type="molecule type" value="Genomic_DNA"/>
</dbReference>
<feature type="region of interest" description="Disordered" evidence="7">
    <location>
        <begin position="248"/>
        <end position="312"/>
    </location>
</feature>
<dbReference type="PANTHER" id="PTHR33751:SF9">
    <property type="entry name" value="CYTOCHROME C4"/>
    <property type="match status" value="1"/>
</dbReference>
<evidence type="ECO:0000256" key="5">
    <source>
        <dbReference type="ARBA" id="ARBA00023004"/>
    </source>
</evidence>
<accession>A0A438ADL8</accession>
<evidence type="ECO:0000256" key="2">
    <source>
        <dbReference type="ARBA" id="ARBA00022617"/>
    </source>
</evidence>
<organism evidence="9 10">
    <name type="scientific">Mesobaculum littorinae</name>
    <dbReference type="NCBI Taxonomy" id="2486419"/>
    <lineage>
        <taxon>Bacteria</taxon>
        <taxon>Pseudomonadati</taxon>
        <taxon>Pseudomonadota</taxon>
        <taxon>Alphaproteobacteria</taxon>
        <taxon>Rhodobacterales</taxon>
        <taxon>Roseobacteraceae</taxon>
        <taxon>Mesobaculum</taxon>
    </lineage>
</organism>
<dbReference type="Proteomes" id="UP000285908">
    <property type="component" value="Unassembled WGS sequence"/>
</dbReference>
<gene>
    <name evidence="9" type="ORF">EKE94_16985</name>
</gene>
<dbReference type="InterPro" id="IPR036909">
    <property type="entry name" value="Cyt_c-like_dom_sf"/>
</dbReference>